<accession>F9ZX16</accession>
<dbReference type="KEGG" id="mmt:Metme_0020"/>
<name>F9ZX16_METMM</name>
<dbReference type="PANTHER" id="PTHR39550:SF1">
    <property type="entry name" value="SLL0658 PROTEIN"/>
    <property type="match status" value="1"/>
</dbReference>
<dbReference type="HOGENOM" id="CLU_115769_0_1_6"/>
<evidence type="ECO:0000313" key="1">
    <source>
        <dbReference type="EMBL" id="AEF98477.1"/>
    </source>
</evidence>
<reference key="2">
    <citation type="submission" date="2011-05" db="EMBL/GenBank/DDBJ databases">
        <title>Complete genome sequence of the aerobic marine methanotroph Methylomonas methanica MC09.</title>
        <authorList>
            <person name="Boden R."/>
            <person name="Cunliffe M."/>
            <person name="Scanlan J."/>
            <person name="Moussard H."/>
            <person name="Kits K.D."/>
            <person name="Klotz M."/>
            <person name="Jetten M."/>
            <person name="Vuilleumier S."/>
            <person name="Han J."/>
            <person name="Peters L."/>
            <person name="Mikhailova N."/>
            <person name="Teshima H."/>
            <person name="Tapia R."/>
            <person name="Kyrpides N."/>
            <person name="Ivanova N."/>
            <person name="Pagani I."/>
            <person name="Cheng J.-F."/>
            <person name="Goodwin L."/>
            <person name="Han C."/>
            <person name="Hauser L."/>
            <person name="Land M."/>
            <person name="Lapidus A."/>
            <person name="Lucas S."/>
            <person name="Pitluck S."/>
            <person name="Woyke T."/>
            <person name="Stein L.Y."/>
            <person name="Murrell C."/>
        </authorList>
    </citation>
    <scope>NUCLEOTIDE SEQUENCE</scope>
    <source>
        <strain>MC09</strain>
    </source>
</reference>
<gene>
    <name evidence="1" type="ordered locus">Metme_0020</name>
</gene>
<dbReference type="Pfam" id="PF11848">
    <property type="entry name" value="DUF3368"/>
    <property type="match status" value="1"/>
</dbReference>
<dbReference type="eggNOG" id="COG2405">
    <property type="taxonomic scope" value="Bacteria"/>
</dbReference>
<dbReference type="InterPro" id="IPR021799">
    <property type="entry name" value="PIN-like_prokaryotic"/>
</dbReference>
<organism evidence="1 2">
    <name type="scientific">Methylomonas methanica (strain DSM 25384 / MC09)</name>
    <dbReference type="NCBI Taxonomy" id="857087"/>
    <lineage>
        <taxon>Bacteria</taxon>
        <taxon>Pseudomonadati</taxon>
        <taxon>Pseudomonadota</taxon>
        <taxon>Gammaproteobacteria</taxon>
        <taxon>Methylococcales</taxon>
        <taxon>Methylococcaceae</taxon>
        <taxon>Methylomonas</taxon>
    </lineage>
</organism>
<dbReference type="AlphaFoldDB" id="F9ZX16"/>
<reference evidence="2" key="3">
    <citation type="submission" date="2011-05" db="EMBL/GenBank/DDBJ databases">
        <title>Complete sequence of Methylomonas methanica MC09.</title>
        <authorList>
            <consortium name="US DOE Joint Genome Institute"/>
            <person name="Lucas S."/>
            <person name="Han J."/>
            <person name="Lapidus A."/>
            <person name="Cheng J.-F."/>
            <person name="Goodwin L."/>
            <person name="Pitluck S."/>
            <person name="Peters L."/>
            <person name="Mikhailova N."/>
            <person name="Teshima H."/>
            <person name="Han C."/>
            <person name="Tapia R."/>
            <person name="Land M."/>
            <person name="Hauser L."/>
            <person name="Kyrpides N."/>
            <person name="Ivanova N."/>
            <person name="Pagani I."/>
            <person name="Stein L."/>
            <person name="Woyke T."/>
        </authorList>
    </citation>
    <scope>NUCLEOTIDE SEQUENCE [LARGE SCALE GENOMIC DNA]</scope>
    <source>
        <strain evidence="2">MC09</strain>
    </source>
</reference>
<dbReference type="Proteomes" id="UP000008888">
    <property type="component" value="Chromosome"/>
</dbReference>
<sequence length="169" mass="18464">MGKTEPVVIADAGPVIHLDELGCIELLADFGTVIIPETVWQEVERHRPMALKSANDWLVRQSPKQHSVVVSALTPLYSLHAGEQEALHLCSEFGNCLLLTDDTAARLAAKSLGIAAHGTLGLLIRAIRRQCLSKAEVLALLHAIPNQTTLHVRPTLLREVILEVEKHAE</sequence>
<protein>
    <submittedName>
        <fullName evidence="1">Uncharacterized protein</fullName>
    </submittedName>
</protein>
<dbReference type="STRING" id="857087.Metme_0020"/>
<evidence type="ECO:0000313" key="2">
    <source>
        <dbReference type="Proteomes" id="UP000008888"/>
    </source>
</evidence>
<reference evidence="1 2" key="1">
    <citation type="journal article" date="2011" name="J. Bacteriol.">
        <title>Complete Genome Sequence of the Aerobic Marine Methanotroph Methylomonas methanica MC09.</title>
        <authorList>
            <person name="Boden R."/>
            <person name="Cunliffe M."/>
            <person name="Scanlan J."/>
            <person name="Moussard H."/>
            <person name="Kits K.D."/>
            <person name="Klotz M.G."/>
            <person name="Jetten M.S."/>
            <person name="Vuilleumier S."/>
            <person name="Han J."/>
            <person name="Peters L."/>
            <person name="Mikhailova N."/>
            <person name="Teshima H."/>
            <person name="Tapia R."/>
            <person name="Kyrpides N."/>
            <person name="Ivanova N."/>
            <person name="Pagani I."/>
            <person name="Cheng J.F."/>
            <person name="Goodwin L."/>
            <person name="Han C."/>
            <person name="Hauser L."/>
            <person name="Land M.L."/>
            <person name="Lapidus A."/>
            <person name="Lucas S."/>
            <person name="Pitluck S."/>
            <person name="Woyke T."/>
            <person name="Stein L."/>
            <person name="Murrell J.C."/>
        </authorList>
    </citation>
    <scope>NUCLEOTIDE SEQUENCE [LARGE SCALE GENOMIC DNA]</scope>
    <source>
        <strain evidence="1 2">MC09</strain>
    </source>
</reference>
<keyword evidence="2" id="KW-1185">Reference proteome</keyword>
<proteinExistence type="predicted"/>
<dbReference type="EMBL" id="CP002738">
    <property type="protein sequence ID" value="AEF98477.1"/>
    <property type="molecule type" value="Genomic_DNA"/>
</dbReference>
<dbReference type="PANTHER" id="PTHR39550">
    <property type="entry name" value="SLL0658 PROTEIN"/>
    <property type="match status" value="1"/>
</dbReference>
<dbReference type="RefSeq" id="WP_013816750.1">
    <property type="nucleotide sequence ID" value="NC_015572.1"/>
</dbReference>